<dbReference type="Gene3D" id="3.30.420.40">
    <property type="match status" value="2"/>
</dbReference>
<protein>
    <submittedName>
        <fullName evidence="2">ROK family protein</fullName>
    </submittedName>
</protein>
<dbReference type="InterPro" id="IPR043129">
    <property type="entry name" value="ATPase_NBD"/>
</dbReference>
<organism evidence="2 3">
    <name type="scientific">Lacticaseibacillus yichunensis</name>
    <dbReference type="NCBI Taxonomy" id="2486015"/>
    <lineage>
        <taxon>Bacteria</taxon>
        <taxon>Bacillati</taxon>
        <taxon>Bacillota</taxon>
        <taxon>Bacilli</taxon>
        <taxon>Lactobacillales</taxon>
        <taxon>Lactobacillaceae</taxon>
        <taxon>Lacticaseibacillus</taxon>
    </lineage>
</organism>
<dbReference type="PANTHER" id="PTHR18964">
    <property type="entry name" value="ROK (REPRESSOR, ORF, KINASE) FAMILY"/>
    <property type="match status" value="1"/>
</dbReference>
<dbReference type="RefSeq" id="WP_125698187.1">
    <property type="nucleotide sequence ID" value="NZ_JBHTOG010000008.1"/>
</dbReference>
<gene>
    <name evidence="2" type="ORF">ACFQ47_01895</name>
</gene>
<name>A0ABW4CMX0_9LACO</name>
<sequence>MALAVIDVGGTTIKLAVWDDNELKAAHAIATPKTLTGFYDDLTTEVKKFQQAYAITGVAMSTPGAVNQETGVIEGASALPYIHNFPIQPELAAHFGLPVTFENDANCAALAEVASGAAAGKKRVVVLVLGTGVGGAIIADGKIEHGAHLLGGEFGFMVQGDNTVSGLGTAVNAANRYNAATGETKSGKEVFDLADAGDPQAIKEVETMYHALAVTIFNLQYSYDPEQFLLGGGVSRNPRLLPGVEAALDAIMKQVEIATVRPEVAICKYKDEANLIGAVANFEQHLD</sequence>
<comment type="caution">
    <text evidence="2">The sequence shown here is derived from an EMBL/GenBank/DDBJ whole genome shotgun (WGS) entry which is preliminary data.</text>
</comment>
<evidence type="ECO:0000313" key="3">
    <source>
        <dbReference type="Proteomes" id="UP001597192"/>
    </source>
</evidence>
<dbReference type="SUPFAM" id="SSF53067">
    <property type="entry name" value="Actin-like ATPase domain"/>
    <property type="match status" value="1"/>
</dbReference>
<dbReference type="EMBL" id="JBHTOG010000008">
    <property type="protein sequence ID" value="MFD1431439.1"/>
    <property type="molecule type" value="Genomic_DNA"/>
</dbReference>
<dbReference type="Proteomes" id="UP001597192">
    <property type="component" value="Unassembled WGS sequence"/>
</dbReference>
<reference evidence="3" key="1">
    <citation type="journal article" date="2019" name="Int. J. Syst. Evol. Microbiol.">
        <title>The Global Catalogue of Microorganisms (GCM) 10K type strain sequencing project: providing services to taxonomists for standard genome sequencing and annotation.</title>
        <authorList>
            <consortium name="The Broad Institute Genomics Platform"/>
            <consortium name="The Broad Institute Genome Sequencing Center for Infectious Disease"/>
            <person name="Wu L."/>
            <person name="Ma J."/>
        </authorList>
    </citation>
    <scope>NUCLEOTIDE SEQUENCE [LARGE SCALE GENOMIC DNA]</scope>
    <source>
        <strain evidence="3">CCM 8947</strain>
    </source>
</reference>
<comment type="similarity">
    <text evidence="1">Belongs to the ROK (NagC/XylR) family.</text>
</comment>
<dbReference type="CDD" id="cd24152">
    <property type="entry name" value="ASKHA_NBD_ROK-like"/>
    <property type="match status" value="1"/>
</dbReference>
<evidence type="ECO:0000313" key="2">
    <source>
        <dbReference type="EMBL" id="MFD1431439.1"/>
    </source>
</evidence>
<keyword evidence="3" id="KW-1185">Reference proteome</keyword>
<dbReference type="PANTHER" id="PTHR18964:SF170">
    <property type="entry name" value="SUGAR KINASE"/>
    <property type="match status" value="1"/>
</dbReference>
<dbReference type="Pfam" id="PF00480">
    <property type="entry name" value="ROK"/>
    <property type="match status" value="1"/>
</dbReference>
<accession>A0ABW4CMX0</accession>
<evidence type="ECO:0000256" key="1">
    <source>
        <dbReference type="ARBA" id="ARBA00006479"/>
    </source>
</evidence>
<proteinExistence type="inferred from homology"/>
<dbReference type="InterPro" id="IPR000600">
    <property type="entry name" value="ROK"/>
</dbReference>